<dbReference type="Gene3D" id="3.10.129.10">
    <property type="entry name" value="Hotdog Thioesterase"/>
    <property type="match status" value="1"/>
</dbReference>
<evidence type="ECO:0000256" key="1">
    <source>
        <dbReference type="ARBA" id="ARBA00022801"/>
    </source>
</evidence>
<dbReference type="PANTHER" id="PTHR43240">
    <property type="entry name" value="1,4-DIHYDROXY-2-NAPHTHOYL-COA THIOESTERASE 1"/>
    <property type="match status" value="1"/>
</dbReference>
<dbReference type="Proteomes" id="UP001163739">
    <property type="component" value="Chromosome"/>
</dbReference>
<sequence length="173" mass="18664">MTNDPVLFGKVSRFVGSLAQCNTLGIKTVQAVPNQLILELPYSDAIIGNPYTGVIHGGAITTLMDTASGSVVICGLEEFELCPTLDLRVDYMHAAAPGESVFAKATCYKITKNIIFTRCLAYQGANEEPVAQCVATFMRIGAEATPLPFRQMIMGTDLLEERSNEDANQQGQV</sequence>
<name>A0ABY6MYC2_9ALTE</name>
<reference evidence="3" key="1">
    <citation type="submission" date="2022-06" db="EMBL/GenBank/DDBJ databases">
        <title>Alkalimarinus sp. nov., isolated from gut of a Alitta virens.</title>
        <authorList>
            <person name="Yang A.I."/>
            <person name="Shin N.-R."/>
        </authorList>
    </citation>
    <scope>NUCLEOTIDE SEQUENCE</scope>
    <source>
        <strain evidence="3">A2M4</strain>
    </source>
</reference>
<organism evidence="3 4">
    <name type="scientific">Alkalimarinus alittae</name>
    <dbReference type="NCBI Taxonomy" id="2961619"/>
    <lineage>
        <taxon>Bacteria</taxon>
        <taxon>Pseudomonadati</taxon>
        <taxon>Pseudomonadota</taxon>
        <taxon>Gammaproteobacteria</taxon>
        <taxon>Alteromonadales</taxon>
        <taxon>Alteromonadaceae</taxon>
        <taxon>Alkalimarinus</taxon>
    </lineage>
</organism>
<dbReference type="InterPro" id="IPR003736">
    <property type="entry name" value="PAAI_dom"/>
</dbReference>
<evidence type="ECO:0000313" key="3">
    <source>
        <dbReference type="EMBL" id="UZE94841.1"/>
    </source>
</evidence>
<dbReference type="SUPFAM" id="SSF54637">
    <property type="entry name" value="Thioesterase/thiol ester dehydrase-isomerase"/>
    <property type="match status" value="1"/>
</dbReference>
<dbReference type="PANTHER" id="PTHR43240:SF7">
    <property type="entry name" value="BLR7284 PROTEIN"/>
    <property type="match status" value="1"/>
</dbReference>
<dbReference type="CDD" id="cd03443">
    <property type="entry name" value="PaaI_thioesterase"/>
    <property type="match status" value="1"/>
</dbReference>
<feature type="domain" description="Thioesterase" evidence="2">
    <location>
        <begin position="53"/>
        <end position="127"/>
    </location>
</feature>
<dbReference type="Pfam" id="PF03061">
    <property type="entry name" value="4HBT"/>
    <property type="match status" value="1"/>
</dbReference>
<dbReference type="InterPro" id="IPR006683">
    <property type="entry name" value="Thioestr_dom"/>
</dbReference>
<dbReference type="NCBIfam" id="TIGR00369">
    <property type="entry name" value="unchar_dom_1"/>
    <property type="match status" value="1"/>
</dbReference>
<evidence type="ECO:0000259" key="2">
    <source>
        <dbReference type="Pfam" id="PF03061"/>
    </source>
</evidence>
<protein>
    <submittedName>
        <fullName evidence="3">PaaI family thioesterase</fullName>
    </submittedName>
</protein>
<keyword evidence="1" id="KW-0378">Hydrolase</keyword>
<keyword evidence="4" id="KW-1185">Reference proteome</keyword>
<gene>
    <name evidence="3" type="ORF">NKI27_12210</name>
</gene>
<evidence type="ECO:0000313" key="4">
    <source>
        <dbReference type="Proteomes" id="UP001163739"/>
    </source>
</evidence>
<dbReference type="EMBL" id="CP100390">
    <property type="protein sequence ID" value="UZE94841.1"/>
    <property type="molecule type" value="Genomic_DNA"/>
</dbReference>
<dbReference type="RefSeq" id="WP_265046333.1">
    <property type="nucleotide sequence ID" value="NZ_CP100390.1"/>
</dbReference>
<proteinExistence type="predicted"/>
<dbReference type="InterPro" id="IPR029069">
    <property type="entry name" value="HotDog_dom_sf"/>
</dbReference>
<accession>A0ABY6MYC2</accession>